<dbReference type="VEuPathDB" id="AmoebaDB:ACA1_369150"/>
<dbReference type="Proteomes" id="UP000011083">
    <property type="component" value="Unassembled WGS sequence"/>
</dbReference>
<keyword evidence="3" id="KW-1185">Reference proteome</keyword>
<protein>
    <submittedName>
        <fullName evidence="2">Uncharacterized protein</fullName>
    </submittedName>
</protein>
<organism evidence="2 3">
    <name type="scientific">Acanthamoeba castellanii (strain ATCC 30010 / Neff)</name>
    <dbReference type="NCBI Taxonomy" id="1257118"/>
    <lineage>
        <taxon>Eukaryota</taxon>
        <taxon>Amoebozoa</taxon>
        <taxon>Discosea</taxon>
        <taxon>Longamoebia</taxon>
        <taxon>Centramoebida</taxon>
        <taxon>Acanthamoebidae</taxon>
        <taxon>Acanthamoeba</taxon>
    </lineage>
</organism>
<sequence>MSEIASALFNKVLVKVLSSFLTYYMNNFSKESFKLQMLKGTFALADIEVNTQFLKETIVLPNLEITKCLCDKIFIKIPWHHITTEPITFDLDRVELVCEEIPLGSSEDQSGPKKERPTTSYAWAQRMIDGIKMNVGEVDMTMKFNGYRGVPYIKKVKCSGISIYSTDSNWKAVDLKESFVEDKTRSETLFYKVMDCKSLTVSFARADQAEPEFCTFMRDMPVQIRMKVLRDSKTKAVLCGDFQLYLPRADMSFSGQQWKNFMELLKGIVGCFTRTDQEYSLYKDIGKDERVKEKTKSWWEKRKAAKDDKEKTRKLAELELRQKAVADLKSVGADASHLEQIPSETHFRVHIEKGSMNLLEEEDRLTLEPFKYAFGRLFFENMNIDVELPPAMDVPDTNKWTANSRQRLMMQASLKIHNMACVIQENFNSYIDALKSGTHRERKQITILTDGRSEDLQRRINEVKRDLSAAQEEAKGPETVTAETRQAEERKEQEQKGQKDFVSISWAVRSGAPEETNMERWLRSLDCQMTLEVCSNYFVLLHRWWARIIRYLETSSLGADSIEAINLIKMQISVQVDDMVITVPLHGCLQYEVPTAEELEMLPHVVLTSTCMKAGRNVLGELTQLFASHKLPTASFATGGQQISGWRPQRLGHDESGWTLHTHTYKPQRFQLVLENLVMSVGNDRIMSPVTFGMELTLHRFTTTEQLLLELCTHAELIQMHVNRAQYLMYIHFMEYLSTVIWPELELVLLRKYGPSSIQEDLTDQSIVQVAKKQGHMPLAVNTHSFIDYLMLHVNGSPISAESVVNAFFKLDPSERQAVVEMHVEKLLSKSSNAVLFETGKTHKNAKCDKATVHIPSHVATSGAATNEDGEKAKEKEVEIQSSKPLVEVGTLAGNVITEHLHDIVALLKSSNLAAFNALLDVGEGDVEEVIKQESSVVVYRNQIIVDGECAPASLPRPVTSFLEDFVMVRD</sequence>
<dbReference type="PANTHER" id="PTHR22774">
    <property type="entry name" value="CHOREIN N-TERMINAL DOMAIN-CONTAINING PROTEIN"/>
    <property type="match status" value="1"/>
</dbReference>
<dbReference type="RefSeq" id="XP_004340203.1">
    <property type="nucleotide sequence ID" value="XM_004340155.1"/>
</dbReference>
<feature type="compositionally biased region" description="Basic and acidic residues" evidence="1">
    <location>
        <begin position="485"/>
        <end position="497"/>
    </location>
</feature>
<dbReference type="OrthoDB" id="43807at2759"/>
<accession>L8H096</accession>
<dbReference type="PANTHER" id="PTHR22774:SF11">
    <property type="entry name" value="CHOREIN N-TERMINAL DOMAIN-CONTAINING PROTEIN"/>
    <property type="match status" value="1"/>
</dbReference>
<reference evidence="2 3" key="1">
    <citation type="journal article" date="2013" name="Genome Biol.">
        <title>Genome of Acanthamoeba castellanii highlights extensive lateral gene transfer and early evolution of tyrosine kinase signaling.</title>
        <authorList>
            <person name="Clarke M."/>
            <person name="Lohan A.J."/>
            <person name="Liu B."/>
            <person name="Lagkouvardos I."/>
            <person name="Roy S."/>
            <person name="Zafar N."/>
            <person name="Bertelli C."/>
            <person name="Schilde C."/>
            <person name="Kianianmomeni A."/>
            <person name="Burglin T.R."/>
            <person name="Frech C."/>
            <person name="Turcotte B."/>
            <person name="Kopec K.O."/>
            <person name="Synnott J.M."/>
            <person name="Choo C."/>
            <person name="Paponov I."/>
            <person name="Finkler A."/>
            <person name="Soon Heng Tan C."/>
            <person name="Hutchins A.P."/>
            <person name="Weinmeier T."/>
            <person name="Rattei T."/>
            <person name="Chu J.S."/>
            <person name="Gimenez G."/>
            <person name="Irimia M."/>
            <person name="Rigden D.J."/>
            <person name="Fitzpatrick D.A."/>
            <person name="Lorenzo-Morales J."/>
            <person name="Bateman A."/>
            <person name="Chiu C.H."/>
            <person name="Tang P."/>
            <person name="Hegemann P."/>
            <person name="Fromm H."/>
            <person name="Raoult D."/>
            <person name="Greub G."/>
            <person name="Miranda-Saavedra D."/>
            <person name="Chen N."/>
            <person name="Nash P."/>
            <person name="Ginger M.L."/>
            <person name="Horn M."/>
            <person name="Schaap P."/>
            <person name="Caler L."/>
            <person name="Loftus B."/>
        </authorList>
    </citation>
    <scope>NUCLEOTIDE SEQUENCE [LARGE SCALE GENOMIC DNA]</scope>
    <source>
        <strain evidence="2 3">Neff</strain>
    </source>
</reference>
<evidence type="ECO:0000256" key="1">
    <source>
        <dbReference type="SAM" id="MobiDB-lite"/>
    </source>
</evidence>
<dbReference type="EMBL" id="KB007960">
    <property type="protein sequence ID" value="ELR18183.1"/>
    <property type="molecule type" value="Genomic_DNA"/>
</dbReference>
<dbReference type="AlphaFoldDB" id="L8H096"/>
<proteinExistence type="predicted"/>
<gene>
    <name evidence="2" type="ORF">ACA1_369150</name>
</gene>
<feature type="region of interest" description="Disordered" evidence="1">
    <location>
        <begin position="468"/>
        <end position="497"/>
    </location>
</feature>
<dbReference type="GeneID" id="14919113"/>
<name>L8H096_ACACF</name>
<dbReference type="InterPro" id="IPR026728">
    <property type="entry name" value="BLTP3A/B"/>
</dbReference>
<evidence type="ECO:0000313" key="2">
    <source>
        <dbReference type="EMBL" id="ELR18183.1"/>
    </source>
</evidence>
<dbReference type="KEGG" id="acan:ACA1_369150"/>
<dbReference type="Pfam" id="PF24917">
    <property type="entry name" value="BLTP3A_B"/>
    <property type="match status" value="1"/>
</dbReference>
<evidence type="ECO:0000313" key="3">
    <source>
        <dbReference type="Proteomes" id="UP000011083"/>
    </source>
</evidence>